<dbReference type="RefSeq" id="WP_207879968.1">
    <property type="nucleotide sequence ID" value="NZ_JAFVMF010000004.1"/>
</dbReference>
<dbReference type="EMBL" id="JAFVMF010000004">
    <property type="protein sequence ID" value="MBO1359161.1"/>
    <property type="molecule type" value="Genomic_DNA"/>
</dbReference>
<comment type="caution">
    <text evidence="2">The sequence shown here is derived from an EMBL/GenBank/DDBJ whole genome shotgun (WGS) entry which is preliminary data.</text>
</comment>
<gene>
    <name evidence="2" type="ORF">J2D73_05035</name>
</gene>
<sequence length="81" mass="9099">MALSLTFGQRLSATEAEPLLDEADPRTLTADKAHGADLFITNLEPDRSRRLFRQEQTGAINGKSNFPLYKSRNTTERFFPG</sequence>
<feature type="compositionally biased region" description="Polar residues" evidence="1">
    <location>
        <begin position="55"/>
        <end position="64"/>
    </location>
</feature>
<name>A0ABS3LTC7_9PROT</name>
<evidence type="ECO:0000313" key="2">
    <source>
        <dbReference type="EMBL" id="MBO1359161.1"/>
    </source>
</evidence>
<evidence type="ECO:0000313" key="3">
    <source>
        <dbReference type="Proteomes" id="UP000664771"/>
    </source>
</evidence>
<proteinExistence type="predicted"/>
<reference evidence="2 3" key="1">
    <citation type="submission" date="2021-03" db="EMBL/GenBank/DDBJ databases">
        <title>The complete genome sequence of Acetobacter sacchari TBRC 11175.</title>
        <authorList>
            <person name="Charoenyingcharoen P."/>
            <person name="Yukphan P."/>
        </authorList>
    </citation>
    <scope>NUCLEOTIDE SEQUENCE [LARGE SCALE GENOMIC DNA]</scope>
    <source>
        <strain evidence="2 3">TBRC 11175</strain>
    </source>
</reference>
<keyword evidence="3" id="KW-1185">Reference proteome</keyword>
<accession>A0ABS3LTC7</accession>
<dbReference type="Proteomes" id="UP000664771">
    <property type="component" value="Unassembled WGS sequence"/>
</dbReference>
<feature type="region of interest" description="Disordered" evidence="1">
    <location>
        <begin position="55"/>
        <end position="81"/>
    </location>
</feature>
<protein>
    <submittedName>
        <fullName evidence="2">Uncharacterized protein</fullName>
    </submittedName>
</protein>
<organism evidence="2 3">
    <name type="scientific">Acetobacter sacchari</name>
    <dbReference type="NCBI Taxonomy" id="2661687"/>
    <lineage>
        <taxon>Bacteria</taxon>
        <taxon>Pseudomonadati</taxon>
        <taxon>Pseudomonadota</taxon>
        <taxon>Alphaproteobacteria</taxon>
        <taxon>Acetobacterales</taxon>
        <taxon>Acetobacteraceae</taxon>
        <taxon>Acetobacter</taxon>
    </lineage>
</organism>
<evidence type="ECO:0000256" key="1">
    <source>
        <dbReference type="SAM" id="MobiDB-lite"/>
    </source>
</evidence>